<feature type="transmembrane region" description="Helical" evidence="6">
    <location>
        <begin position="140"/>
        <end position="159"/>
    </location>
</feature>
<dbReference type="AlphaFoldDB" id="A0A7R8WB15"/>
<feature type="region of interest" description="Disordered" evidence="7">
    <location>
        <begin position="1"/>
        <end position="22"/>
    </location>
</feature>
<reference evidence="8" key="1">
    <citation type="submission" date="2020-11" db="EMBL/GenBank/DDBJ databases">
        <authorList>
            <person name="Tran Van P."/>
        </authorList>
    </citation>
    <scope>NUCLEOTIDE SEQUENCE</scope>
</reference>
<keyword evidence="5 6" id="KW-0472">Membrane</keyword>
<accession>A0A7R8WB15</accession>
<dbReference type="PANTHER" id="PTHR23291:SF32">
    <property type="entry name" value="BAX INHIBITOR 1"/>
    <property type="match status" value="1"/>
</dbReference>
<feature type="transmembrane region" description="Helical" evidence="6">
    <location>
        <begin position="165"/>
        <end position="188"/>
    </location>
</feature>
<comment type="similarity">
    <text evidence="2 6">Belongs to the BI1 family.</text>
</comment>
<evidence type="ECO:0000256" key="2">
    <source>
        <dbReference type="ARBA" id="ARBA00010350"/>
    </source>
</evidence>
<name>A0A7R8WB15_9CRUS</name>
<feature type="compositionally biased region" description="Polar residues" evidence="7">
    <location>
        <begin position="1"/>
        <end position="10"/>
    </location>
</feature>
<sequence length="280" mass="31052">MDQREPQSTADGLRPRPPKASGQLASLDEMWNRAVQASIGNFDDASAEYLAKVVYSLVAFSLLMFSVGAFVGVRGGLFLSPEVHLLEILVIFSCYLYILLGHPRHQGLKFAALTCCSSLFGHSYSGLLSHTVDLDPFLPLQAAIISSIVFLFFSAIALWAPRKTFAFLGSILCAASLLMFVLGLIQVCSGYSSSLFVLLQPYLLVFLTIGFILFDTQAILERFEEHEELADPVRDSAILFVDAIKLFVNVLVILARRQEERERRRREERGGKDGPRTAAK</sequence>
<evidence type="ECO:0000313" key="8">
    <source>
        <dbReference type="EMBL" id="CAD7225548.1"/>
    </source>
</evidence>
<organism evidence="8">
    <name type="scientific">Cyprideis torosa</name>
    <dbReference type="NCBI Taxonomy" id="163714"/>
    <lineage>
        <taxon>Eukaryota</taxon>
        <taxon>Metazoa</taxon>
        <taxon>Ecdysozoa</taxon>
        <taxon>Arthropoda</taxon>
        <taxon>Crustacea</taxon>
        <taxon>Oligostraca</taxon>
        <taxon>Ostracoda</taxon>
        <taxon>Podocopa</taxon>
        <taxon>Podocopida</taxon>
        <taxon>Cytherocopina</taxon>
        <taxon>Cytheroidea</taxon>
        <taxon>Cytherideidae</taxon>
        <taxon>Cyprideis</taxon>
    </lineage>
</organism>
<keyword evidence="4 6" id="KW-1133">Transmembrane helix</keyword>
<evidence type="ECO:0000256" key="7">
    <source>
        <dbReference type="SAM" id="MobiDB-lite"/>
    </source>
</evidence>
<keyword evidence="3 6" id="KW-0812">Transmembrane</keyword>
<feature type="transmembrane region" description="Helical" evidence="6">
    <location>
        <begin position="85"/>
        <end position="102"/>
    </location>
</feature>
<feature type="transmembrane region" description="Helical" evidence="6">
    <location>
        <begin position="108"/>
        <end position="128"/>
    </location>
</feature>
<evidence type="ECO:0000256" key="1">
    <source>
        <dbReference type="ARBA" id="ARBA00004141"/>
    </source>
</evidence>
<evidence type="ECO:0000256" key="3">
    <source>
        <dbReference type="ARBA" id="ARBA00022692"/>
    </source>
</evidence>
<feature type="transmembrane region" description="Helical" evidence="6">
    <location>
        <begin position="195"/>
        <end position="214"/>
    </location>
</feature>
<evidence type="ECO:0000256" key="4">
    <source>
        <dbReference type="ARBA" id="ARBA00022989"/>
    </source>
</evidence>
<dbReference type="OrthoDB" id="1277691at2759"/>
<dbReference type="InterPro" id="IPR006214">
    <property type="entry name" value="Bax_inhibitor_1-related"/>
</dbReference>
<dbReference type="PANTHER" id="PTHR23291">
    <property type="entry name" value="BAX INHIBITOR-RELATED"/>
    <property type="match status" value="1"/>
</dbReference>
<evidence type="ECO:0000256" key="6">
    <source>
        <dbReference type="RuleBase" id="RU004379"/>
    </source>
</evidence>
<protein>
    <submittedName>
        <fullName evidence="8">Uncharacterized protein</fullName>
    </submittedName>
</protein>
<gene>
    <name evidence="8" type="ORF">CTOB1V02_LOCUS3486</name>
</gene>
<evidence type="ECO:0000256" key="5">
    <source>
        <dbReference type="ARBA" id="ARBA00023136"/>
    </source>
</evidence>
<proteinExistence type="inferred from homology"/>
<dbReference type="EMBL" id="OB660598">
    <property type="protein sequence ID" value="CAD7225548.1"/>
    <property type="molecule type" value="Genomic_DNA"/>
</dbReference>
<feature type="transmembrane region" description="Helical" evidence="6">
    <location>
        <begin position="53"/>
        <end position="73"/>
    </location>
</feature>
<dbReference type="GO" id="GO:0016020">
    <property type="term" value="C:membrane"/>
    <property type="evidence" value="ECO:0007669"/>
    <property type="project" value="UniProtKB-SubCell"/>
</dbReference>
<dbReference type="Pfam" id="PF01027">
    <property type="entry name" value="Bax1-I"/>
    <property type="match status" value="1"/>
</dbReference>
<comment type="subcellular location">
    <subcellularLocation>
        <location evidence="1">Membrane</location>
        <topology evidence="1">Multi-pass membrane protein</topology>
    </subcellularLocation>
</comment>